<feature type="domain" description="N-acetyltransferase" evidence="3">
    <location>
        <begin position="1"/>
        <end position="141"/>
    </location>
</feature>
<dbReference type="InterPro" id="IPR016181">
    <property type="entry name" value="Acyl_CoA_acyltransferase"/>
</dbReference>
<dbReference type="SUPFAM" id="SSF55729">
    <property type="entry name" value="Acyl-CoA N-acyltransferases (Nat)"/>
    <property type="match status" value="1"/>
</dbReference>
<keyword evidence="1" id="KW-0808">Transferase</keyword>
<dbReference type="AlphaFoldDB" id="A0A3B0VAZ7"/>
<dbReference type="EMBL" id="UOEU01000609">
    <property type="protein sequence ID" value="VAW36022.1"/>
    <property type="molecule type" value="Genomic_DNA"/>
</dbReference>
<proteinExistence type="predicted"/>
<organism evidence="4">
    <name type="scientific">hydrothermal vent metagenome</name>
    <dbReference type="NCBI Taxonomy" id="652676"/>
    <lineage>
        <taxon>unclassified sequences</taxon>
        <taxon>metagenomes</taxon>
        <taxon>ecological metagenomes</taxon>
    </lineage>
</organism>
<dbReference type="CDD" id="cd04301">
    <property type="entry name" value="NAT_SF"/>
    <property type="match status" value="1"/>
</dbReference>
<sequence>MDIYPASQFTFEELTDAYNETRVDYLVPMPMNVARLKEYCRVYDVSLEHSCVAVENGVKLGLGMLGVRHGRGWITRLGVLPAGRRKGTGSKLMSGLLKSARELFLTKMWLEVIKGNDPAHQLFHKYEFKETRELIVARRAPQKRLNQIIFDQVKRITSLNHEDATILLSHRQKTPNWLNQTESMQNAHNLSALLVELKNGGRGWVTYHAGLLQLTRVIAEVTVGDPVEVTEAILTVLHQRHKRQDSIAENLCEDEQWLGYQKVGYFDSFHRIEMKRPL</sequence>
<protein>
    <recommendedName>
        <fullName evidence="3">N-acetyltransferase domain-containing protein</fullName>
    </recommendedName>
</protein>
<dbReference type="InterPro" id="IPR000182">
    <property type="entry name" value="GNAT_dom"/>
</dbReference>
<keyword evidence="2" id="KW-0012">Acyltransferase</keyword>
<dbReference type="PANTHER" id="PTHR43420">
    <property type="entry name" value="ACETYLTRANSFERASE"/>
    <property type="match status" value="1"/>
</dbReference>
<dbReference type="Pfam" id="PF00583">
    <property type="entry name" value="Acetyltransf_1"/>
    <property type="match status" value="1"/>
</dbReference>
<accession>A0A3B0VAZ7</accession>
<gene>
    <name evidence="4" type="ORF">MNBD_CHLOROFLEXI01-2484</name>
</gene>
<evidence type="ECO:0000256" key="2">
    <source>
        <dbReference type="ARBA" id="ARBA00023315"/>
    </source>
</evidence>
<dbReference type="Gene3D" id="3.40.630.30">
    <property type="match status" value="1"/>
</dbReference>
<evidence type="ECO:0000259" key="3">
    <source>
        <dbReference type="PROSITE" id="PS51186"/>
    </source>
</evidence>
<reference evidence="4" key="1">
    <citation type="submission" date="2018-06" db="EMBL/GenBank/DDBJ databases">
        <authorList>
            <person name="Zhirakovskaya E."/>
        </authorList>
    </citation>
    <scope>NUCLEOTIDE SEQUENCE</scope>
</reference>
<dbReference type="InterPro" id="IPR050680">
    <property type="entry name" value="YpeA/RimI_acetyltransf"/>
</dbReference>
<evidence type="ECO:0000313" key="4">
    <source>
        <dbReference type="EMBL" id="VAW36022.1"/>
    </source>
</evidence>
<name>A0A3B0VAZ7_9ZZZZ</name>
<dbReference type="PROSITE" id="PS51186">
    <property type="entry name" value="GNAT"/>
    <property type="match status" value="1"/>
</dbReference>
<dbReference type="GO" id="GO:0016747">
    <property type="term" value="F:acyltransferase activity, transferring groups other than amino-acyl groups"/>
    <property type="evidence" value="ECO:0007669"/>
    <property type="project" value="InterPro"/>
</dbReference>
<evidence type="ECO:0000256" key="1">
    <source>
        <dbReference type="ARBA" id="ARBA00022679"/>
    </source>
</evidence>